<sequence length="134" mass="14663">MSPEVQILRATVKAAMVHFCAAKKIRTIAINRGTKPIDLGADLPVTRLLKSLEEEATWSNLATVRDTLLTVLAVGSIARLGALRNMTRVQLDAAKEVEEDSNLVCVEVDAHKTSKKYGAAGIYVTKKLQSFLER</sequence>
<dbReference type="Proteomes" id="UP001374579">
    <property type="component" value="Unassembled WGS sequence"/>
</dbReference>
<accession>A0AAN9BHK3</accession>
<keyword evidence="2" id="KW-1185">Reference proteome</keyword>
<dbReference type="EMBL" id="JBAMIC010000007">
    <property type="protein sequence ID" value="KAK7105306.1"/>
    <property type="molecule type" value="Genomic_DNA"/>
</dbReference>
<proteinExistence type="predicted"/>
<gene>
    <name evidence="1" type="ORF">V1264_016707</name>
</gene>
<evidence type="ECO:0000313" key="2">
    <source>
        <dbReference type="Proteomes" id="UP001374579"/>
    </source>
</evidence>
<protein>
    <submittedName>
        <fullName evidence="1">Uncharacterized protein</fullName>
    </submittedName>
</protein>
<evidence type="ECO:0000313" key="1">
    <source>
        <dbReference type="EMBL" id="KAK7105306.1"/>
    </source>
</evidence>
<dbReference type="AlphaFoldDB" id="A0AAN9BHK3"/>
<name>A0AAN9BHK3_9CAEN</name>
<organism evidence="1 2">
    <name type="scientific">Littorina saxatilis</name>
    <dbReference type="NCBI Taxonomy" id="31220"/>
    <lineage>
        <taxon>Eukaryota</taxon>
        <taxon>Metazoa</taxon>
        <taxon>Spiralia</taxon>
        <taxon>Lophotrochozoa</taxon>
        <taxon>Mollusca</taxon>
        <taxon>Gastropoda</taxon>
        <taxon>Caenogastropoda</taxon>
        <taxon>Littorinimorpha</taxon>
        <taxon>Littorinoidea</taxon>
        <taxon>Littorinidae</taxon>
        <taxon>Littorina</taxon>
    </lineage>
</organism>
<comment type="caution">
    <text evidence="1">The sequence shown here is derived from an EMBL/GenBank/DDBJ whole genome shotgun (WGS) entry which is preliminary data.</text>
</comment>
<reference evidence="1 2" key="1">
    <citation type="submission" date="2024-02" db="EMBL/GenBank/DDBJ databases">
        <title>Chromosome-scale genome assembly of the rough periwinkle Littorina saxatilis.</title>
        <authorList>
            <person name="De Jode A."/>
            <person name="Faria R."/>
            <person name="Formenti G."/>
            <person name="Sims Y."/>
            <person name="Smith T.P."/>
            <person name="Tracey A."/>
            <person name="Wood J.M.D."/>
            <person name="Zagrodzka Z.B."/>
            <person name="Johannesson K."/>
            <person name="Butlin R.K."/>
            <person name="Leder E.H."/>
        </authorList>
    </citation>
    <scope>NUCLEOTIDE SEQUENCE [LARGE SCALE GENOMIC DNA]</scope>
    <source>
        <strain evidence="1">Snail1</strain>
        <tissue evidence="1">Muscle</tissue>
    </source>
</reference>